<reference evidence="4 5" key="1">
    <citation type="submission" date="2019-12" db="EMBL/GenBank/DDBJ databases">
        <authorList>
            <person name="Kun Z."/>
        </authorList>
    </citation>
    <scope>NUCLEOTIDE SEQUENCE [LARGE SCALE GENOMIC DNA]</scope>
    <source>
        <strain evidence="4 5">YIM 123512</strain>
    </source>
</reference>
<evidence type="ECO:0000256" key="1">
    <source>
        <dbReference type="SAM" id="MobiDB-lite"/>
    </source>
</evidence>
<sequence length="404" mass="43694">MTSTTTPTRSPGRTRRARVWSVAALTVATLLAGSALAFAGTGADTAAKKKATEVGQTGASPVPVVDAVSGKTKFRVASFNILGYDHTAPGGTKRGYADGAKRMRWAIQSLKSNDVDVVGLQEFQPQQYDKWVKRASGTYDIWPGYTDTVGFLRNSIAWRKDMFTMVSNTWVKLPYFKGDVLRMPVVLLRSNVTGQQFYVMNFQNPADVRGNAAQWRLTGQRWQIALVNQLRASNSLPILWVGDMNAKEQVFCRVTSQAGMIAANGGYNDGASCQPPGKMVVDWIFGSGVKFKKYSQLRDRKIARTTDHHLISAKVVMNPSTATVPPPPLPVTTCTTTTPTGTPYATTTPSITYSTPTPATPSATPTPVSTTYPTITVTPTLAPTSSCLVTTPLPVIFSTVPPKY</sequence>
<feature type="region of interest" description="Disordered" evidence="1">
    <location>
        <begin position="337"/>
        <end position="367"/>
    </location>
</feature>
<evidence type="ECO:0000313" key="4">
    <source>
        <dbReference type="EMBL" id="MXG89629.1"/>
    </source>
</evidence>
<organism evidence="4 5">
    <name type="scientific">Nocardioides flavescens</name>
    <dbReference type="NCBI Taxonomy" id="2691959"/>
    <lineage>
        <taxon>Bacteria</taxon>
        <taxon>Bacillati</taxon>
        <taxon>Actinomycetota</taxon>
        <taxon>Actinomycetes</taxon>
        <taxon>Propionibacteriales</taxon>
        <taxon>Nocardioidaceae</taxon>
        <taxon>Nocardioides</taxon>
    </lineage>
</organism>
<keyword evidence="2" id="KW-0732">Signal</keyword>
<dbReference type="InterPro" id="IPR005135">
    <property type="entry name" value="Endo/exonuclease/phosphatase"/>
</dbReference>
<comment type="caution">
    <text evidence="4">The sequence shown here is derived from an EMBL/GenBank/DDBJ whole genome shotgun (WGS) entry which is preliminary data.</text>
</comment>
<evidence type="ECO:0000256" key="2">
    <source>
        <dbReference type="SAM" id="SignalP"/>
    </source>
</evidence>
<accession>A0A6L7EZ86</accession>
<dbReference type="Proteomes" id="UP000473325">
    <property type="component" value="Unassembled WGS sequence"/>
</dbReference>
<keyword evidence="5" id="KW-1185">Reference proteome</keyword>
<name>A0A6L7EZ86_9ACTN</name>
<dbReference type="RefSeq" id="WP_160877223.1">
    <property type="nucleotide sequence ID" value="NZ_WUEK01000004.1"/>
</dbReference>
<feature type="domain" description="Endonuclease/exonuclease/phosphatase" evidence="3">
    <location>
        <begin position="78"/>
        <end position="301"/>
    </location>
</feature>
<dbReference type="AlphaFoldDB" id="A0A6L7EZ86"/>
<dbReference type="EMBL" id="WUEK01000004">
    <property type="protein sequence ID" value="MXG89629.1"/>
    <property type="molecule type" value="Genomic_DNA"/>
</dbReference>
<dbReference type="Pfam" id="PF03372">
    <property type="entry name" value="Exo_endo_phos"/>
    <property type="match status" value="1"/>
</dbReference>
<evidence type="ECO:0000313" key="5">
    <source>
        <dbReference type="Proteomes" id="UP000473325"/>
    </source>
</evidence>
<dbReference type="Gene3D" id="3.60.10.10">
    <property type="entry name" value="Endonuclease/exonuclease/phosphatase"/>
    <property type="match status" value="1"/>
</dbReference>
<protein>
    <recommendedName>
        <fullName evidence="3">Endonuclease/exonuclease/phosphatase domain-containing protein</fullName>
    </recommendedName>
</protein>
<feature type="chain" id="PRO_5026758856" description="Endonuclease/exonuclease/phosphatase domain-containing protein" evidence="2">
    <location>
        <begin position="40"/>
        <end position="404"/>
    </location>
</feature>
<evidence type="ECO:0000259" key="3">
    <source>
        <dbReference type="Pfam" id="PF03372"/>
    </source>
</evidence>
<feature type="signal peptide" evidence="2">
    <location>
        <begin position="1"/>
        <end position="39"/>
    </location>
</feature>
<proteinExistence type="predicted"/>
<dbReference type="InterPro" id="IPR036691">
    <property type="entry name" value="Endo/exonu/phosph_ase_sf"/>
</dbReference>
<dbReference type="GO" id="GO:0003824">
    <property type="term" value="F:catalytic activity"/>
    <property type="evidence" value="ECO:0007669"/>
    <property type="project" value="InterPro"/>
</dbReference>
<gene>
    <name evidence="4" type="ORF">GRQ65_08710</name>
</gene>
<dbReference type="SUPFAM" id="SSF56219">
    <property type="entry name" value="DNase I-like"/>
    <property type="match status" value="1"/>
</dbReference>